<dbReference type="InterPro" id="IPR048846">
    <property type="entry name" value="PaaX-like_central"/>
</dbReference>
<dbReference type="STRING" id="1801756.A3C67_00130"/>
<accession>A0A1F6W3M9</accession>
<evidence type="ECO:0000313" key="2">
    <source>
        <dbReference type="EMBL" id="OGI76499.1"/>
    </source>
</evidence>
<organism evidence="2 3">
    <name type="scientific">Candidatus Nomurabacteria bacterium RIFCSPHIGHO2_02_FULL_42_19</name>
    <dbReference type="NCBI Taxonomy" id="1801756"/>
    <lineage>
        <taxon>Bacteria</taxon>
        <taxon>Candidatus Nomuraibacteriota</taxon>
    </lineage>
</organism>
<dbReference type="Pfam" id="PF20803">
    <property type="entry name" value="PaaX_M"/>
    <property type="match status" value="1"/>
</dbReference>
<protein>
    <recommendedName>
        <fullName evidence="1">Transcriptional repressor PaaX-like central Cas2-like domain-containing protein</fullName>
    </recommendedName>
</protein>
<gene>
    <name evidence="2" type="ORF">A3C67_00130</name>
</gene>
<proteinExistence type="predicted"/>
<name>A0A1F6W3M9_9BACT</name>
<sequence length="189" mass="22251">MKGDKIYKILDFLEDKTMDMVDFASSFLAAGYGASMGKRDYEFKKRNRNRENYKIDRQEKRRLEKYIYELKVDGLLREDSAGKINLSPKGKKKIKHLRKNRVLGKDLYQKETSSKVTIISYDLPVSFNRERDMLRTVLKVLGFHMIHKSVWVGKVKVPKSFLAGLQKLKILRYVEILEVTKHGSLKQYR</sequence>
<dbReference type="EMBL" id="MFUG01000002">
    <property type="protein sequence ID" value="OGI76499.1"/>
    <property type="molecule type" value="Genomic_DNA"/>
</dbReference>
<comment type="caution">
    <text evidence="2">The sequence shown here is derived from an EMBL/GenBank/DDBJ whole genome shotgun (WGS) entry which is preliminary data.</text>
</comment>
<feature type="domain" description="Transcriptional repressor PaaX-like central Cas2-like" evidence="1">
    <location>
        <begin position="117"/>
        <end position="183"/>
    </location>
</feature>
<evidence type="ECO:0000313" key="3">
    <source>
        <dbReference type="Proteomes" id="UP000179275"/>
    </source>
</evidence>
<dbReference type="Proteomes" id="UP000179275">
    <property type="component" value="Unassembled WGS sequence"/>
</dbReference>
<evidence type="ECO:0000259" key="1">
    <source>
        <dbReference type="Pfam" id="PF20803"/>
    </source>
</evidence>
<dbReference type="AlphaFoldDB" id="A0A1F6W3M9"/>
<reference evidence="2 3" key="1">
    <citation type="journal article" date="2016" name="Nat. Commun.">
        <title>Thousands of microbial genomes shed light on interconnected biogeochemical processes in an aquifer system.</title>
        <authorList>
            <person name="Anantharaman K."/>
            <person name="Brown C.T."/>
            <person name="Hug L.A."/>
            <person name="Sharon I."/>
            <person name="Castelle C.J."/>
            <person name="Probst A.J."/>
            <person name="Thomas B.C."/>
            <person name="Singh A."/>
            <person name="Wilkins M.J."/>
            <person name="Karaoz U."/>
            <person name="Brodie E.L."/>
            <person name="Williams K.H."/>
            <person name="Hubbard S.S."/>
            <person name="Banfield J.F."/>
        </authorList>
    </citation>
    <scope>NUCLEOTIDE SEQUENCE [LARGE SCALE GENOMIC DNA]</scope>
</reference>